<protein>
    <submittedName>
        <fullName evidence="2">Uncharacterized protein</fullName>
    </submittedName>
</protein>
<organism evidence="2 3">
    <name type="scientific">Dactylellina haptotyla (strain CBS 200.50)</name>
    <name type="common">Nematode-trapping fungus</name>
    <name type="synonym">Monacrosporium haptotylum</name>
    <dbReference type="NCBI Taxonomy" id="1284197"/>
    <lineage>
        <taxon>Eukaryota</taxon>
        <taxon>Fungi</taxon>
        <taxon>Dikarya</taxon>
        <taxon>Ascomycota</taxon>
        <taxon>Pezizomycotina</taxon>
        <taxon>Orbiliomycetes</taxon>
        <taxon>Orbiliales</taxon>
        <taxon>Orbiliaceae</taxon>
        <taxon>Dactylellina</taxon>
    </lineage>
</organism>
<dbReference type="AlphaFoldDB" id="S8BB95"/>
<feature type="region of interest" description="Disordered" evidence="1">
    <location>
        <begin position="110"/>
        <end position="130"/>
    </location>
</feature>
<feature type="region of interest" description="Disordered" evidence="1">
    <location>
        <begin position="293"/>
        <end position="326"/>
    </location>
</feature>
<comment type="caution">
    <text evidence="2">The sequence shown here is derived from an EMBL/GenBank/DDBJ whole genome shotgun (WGS) entry which is preliminary data.</text>
</comment>
<dbReference type="EMBL" id="AQGS01000912">
    <property type="protein sequence ID" value="EPS36408.1"/>
    <property type="molecule type" value="Genomic_DNA"/>
</dbReference>
<dbReference type="HOGENOM" id="CLU_032494_2_1_1"/>
<dbReference type="Proteomes" id="UP000015100">
    <property type="component" value="Unassembled WGS sequence"/>
</dbReference>
<evidence type="ECO:0000313" key="2">
    <source>
        <dbReference type="EMBL" id="EPS36408.1"/>
    </source>
</evidence>
<name>S8BB95_DACHA</name>
<accession>S8BB95</accession>
<feature type="compositionally biased region" description="Basic and acidic residues" evidence="1">
    <location>
        <begin position="317"/>
        <end position="326"/>
    </location>
</feature>
<reference evidence="2 3" key="1">
    <citation type="journal article" date="2013" name="PLoS Genet.">
        <title>Genomic mechanisms accounting for the adaptation to parasitism in nematode-trapping fungi.</title>
        <authorList>
            <person name="Meerupati T."/>
            <person name="Andersson K.M."/>
            <person name="Friman E."/>
            <person name="Kumar D."/>
            <person name="Tunlid A."/>
            <person name="Ahren D."/>
        </authorList>
    </citation>
    <scope>NUCLEOTIDE SEQUENCE [LARGE SCALE GENOMIC DNA]</scope>
    <source>
        <strain evidence="2 3">CBS 200.50</strain>
    </source>
</reference>
<evidence type="ECO:0000256" key="1">
    <source>
        <dbReference type="SAM" id="MobiDB-lite"/>
    </source>
</evidence>
<dbReference type="STRING" id="1284197.S8BB95"/>
<sequence length="442" mass="50065">MGGSAFKTQDLFLPRLKPQTYHRLKAHHHSTLAKLYAHVTTPPEAPGKPSYGDIDFLVAEPLPHVVQNSRRAAAASGRSAGVSGKLMDKATVDLIKAALGAEYARPPETTTSYAVPLGEGDTYTSEAEDVGTDDNVSAESRKAYAQIDVHVCPSVENMHWVAFKHSYGDMWSLLGMIGRTRGLVADEERLCVKVAEIEPRNKELSKIELTRDVGETLRFFGLDCGVYENGFENLNAVYGYVTTSRFYSEMYFRRKAYMNSRDKKKLRKRDMMSGFFEYLGFTVEPEDGEQVWETEDIEGSEGPKSMSRRVSTSSLGDEEKERERELERMKREEVLQEALEKFGKRNVYDEKVRLWRRDCRIEEIQKGVAEGLVAGEHCSINSARRRAKKIRKEIQSGELEDANVFDMTESEVKVFIEKRVKENVKDILSRGGNQSDSEKGKK</sequence>
<dbReference type="eggNOG" id="ENOG502S1AX">
    <property type="taxonomic scope" value="Eukaryota"/>
</dbReference>
<evidence type="ECO:0000313" key="3">
    <source>
        <dbReference type="Proteomes" id="UP000015100"/>
    </source>
</evidence>
<dbReference type="OMA" id="LFEWTRF"/>
<keyword evidence="3" id="KW-1185">Reference proteome</keyword>
<gene>
    <name evidence="2" type="ORF">H072_10072</name>
</gene>
<reference evidence="3" key="2">
    <citation type="submission" date="2013-04" db="EMBL/GenBank/DDBJ databases">
        <title>Genomic mechanisms accounting for the adaptation to parasitism in nematode-trapping fungi.</title>
        <authorList>
            <person name="Ahren D.G."/>
        </authorList>
    </citation>
    <scope>NUCLEOTIDE SEQUENCE [LARGE SCALE GENOMIC DNA]</scope>
    <source>
        <strain evidence="3">CBS 200.50</strain>
    </source>
</reference>
<proteinExistence type="predicted"/>
<dbReference type="OrthoDB" id="4708870at2759"/>